<reference evidence="2 3" key="1">
    <citation type="submission" date="2024-03" db="EMBL/GenBank/DDBJ databases">
        <title>A Dehalogenimonas Isolated from Estuarine Sediments Dihaloeliminates Chlorinated Alkanes.</title>
        <authorList>
            <person name="Yang Y."/>
            <person name="Wang H."/>
        </authorList>
    </citation>
    <scope>NUCLEOTIDE SEQUENCE [LARGE SCALE GENOMIC DNA]</scope>
    <source>
        <strain evidence="2 3">W</strain>
    </source>
</reference>
<dbReference type="RefSeq" id="WP_338737305.1">
    <property type="nucleotide sequence ID" value="NZ_CP146612.1"/>
</dbReference>
<protein>
    <submittedName>
        <fullName evidence="2">Phosphoribosyltransferase family protein</fullName>
    </submittedName>
</protein>
<evidence type="ECO:0000313" key="2">
    <source>
        <dbReference type="EMBL" id="WWX25165.1"/>
    </source>
</evidence>
<dbReference type="Pfam" id="PF00156">
    <property type="entry name" value="Pribosyltran"/>
    <property type="match status" value="1"/>
</dbReference>
<proteinExistence type="predicted"/>
<keyword evidence="2" id="KW-0808">Transferase</keyword>
<dbReference type="InterPro" id="IPR029057">
    <property type="entry name" value="PRTase-like"/>
</dbReference>
<dbReference type="Proteomes" id="UP001375370">
    <property type="component" value="Chromosome"/>
</dbReference>
<organism evidence="2 3">
    <name type="scientific">Candidatus Dehalogenimonas loeffleri</name>
    <dbReference type="NCBI Taxonomy" id="3127115"/>
    <lineage>
        <taxon>Bacteria</taxon>
        <taxon>Bacillati</taxon>
        <taxon>Chloroflexota</taxon>
        <taxon>Dehalococcoidia</taxon>
        <taxon>Dehalococcoidales</taxon>
        <taxon>Dehalococcoidaceae</taxon>
        <taxon>Dehalogenimonas</taxon>
    </lineage>
</organism>
<keyword evidence="3" id="KW-1185">Reference proteome</keyword>
<name>A0ABZ2J2L9_9CHLR</name>
<dbReference type="EMBL" id="CP146612">
    <property type="protein sequence ID" value="WWX25165.1"/>
    <property type="molecule type" value="Genomic_DNA"/>
</dbReference>
<evidence type="ECO:0000313" key="3">
    <source>
        <dbReference type="Proteomes" id="UP001375370"/>
    </source>
</evidence>
<gene>
    <name evidence="2" type="ORF">V8247_07850</name>
</gene>
<evidence type="ECO:0000259" key="1">
    <source>
        <dbReference type="Pfam" id="PF00156"/>
    </source>
</evidence>
<dbReference type="Gene3D" id="3.40.50.2020">
    <property type="match status" value="1"/>
</dbReference>
<dbReference type="Gene3D" id="3.30.1310.20">
    <property type="entry name" value="PRTase-like"/>
    <property type="match status" value="1"/>
</dbReference>
<dbReference type="GO" id="GO:0016757">
    <property type="term" value="F:glycosyltransferase activity"/>
    <property type="evidence" value="ECO:0007669"/>
    <property type="project" value="UniProtKB-KW"/>
</dbReference>
<feature type="domain" description="Phosphoribosyltransferase" evidence="1">
    <location>
        <begin position="114"/>
        <end position="200"/>
    </location>
</feature>
<dbReference type="CDD" id="cd06223">
    <property type="entry name" value="PRTases_typeI"/>
    <property type="match status" value="1"/>
</dbReference>
<sequence>MVFRAPAPQPLFENRFDAGKQLAEKLTAYKNEPAIVLAIPNGGLPVGLQVALALGVDLDVVIARKIPIPLRPEGGFGAVADDGTTIFNNDIIKSVGLTQSQINYQVAKVRNDIQQRSLAFRGPNRSLSVVTGKTALIVDDGLASGYTMMAAVESVRRRRPARIVVAVPVASEMAVRTVEKVADRVITVHTALVPKFYVSYYYRFWHEMKDDDGLKCVREWEIRRYKPNLKSINKPL</sequence>
<accession>A0ABZ2J2L9</accession>
<keyword evidence="2" id="KW-0328">Glycosyltransferase</keyword>
<dbReference type="SUPFAM" id="SSF53271">
    <property type="entry name" value="PRTase-like"/>
    <property type="match status" value="1"/>
</dbReference>
<dbReference type="InterPro" id="IPR000836">
    <property type="entry name" value="PRTase_dom"/>
</dbReference>